<gene>
    <name evidence="9" type="ORF">AX774_g307</name>
</gene>
<evidence type="ECO:0000256" key="6">
    <source>
        <dbReference type="SAM" id="MobiDB-lite"/>
    </source>
</evidence>
<dbReference type="Pfam" id="PF09779">
    <property type="entry name" value="Ima1_N"/>
    <property type="match status" value="1"/>
</dbReference>
<comment type="subcellular location">
    <subcellularLocation>
        <location evidence="1">Nucleus inner membrane</location>
        <topology evidence="1">Multi-pass membrane protein</topology>
    </subcellularLocation>
</comment>
<sequence length="969" mass="108565">MQIVGEDCSVAFCTKCQTHQQIVERLMANYLPEETDPNYSELMRKSQQYREYLEQKYPLSCAACQKKVEARLQDLQSWVKANELQDALNRSLVEHRATTMDPSRKAKGTYTFKLVFSAAKAIHLTPSIPKVTEEDLDIQDASRGRSSENTKAGDIQAFGDLKYTNSKYEINDAHKSLKSLSLGRKMEAKGIETSSPTLYNKSVGNDMFLSHGYLNGKKGANRRRNADTSTNRWYSLDNKGRVNSADLNFYGKSRNNNPEEQDTILALKELDGLGKPIMGTIKSNTETDSVRRSSYAKSNALGLEDFSPESESKSRSGLGLGLGLGLGFSQTSKIPRTQSHYSDLGQPFHANDTAINRKNTDNKGIENDGESYSGIDFSDGNKRIGEKSSWFTNRLFKSSSVGVGADMSKSSTINPFNGSFCSINKRDKSRKVGNSEISGNFEHIGKDGVSNAKNTSFKQNIVFPQTDTTELEELFSNAIILADKTSSSGMNIASGDGSRKKVFNSVQRRLINTWKLFLPGLLLLSAMYVVVYSTTEAFVFSYMTLFIVFLGKTDLGWLRNVVTKTNRGNGNSRISDKRSSSASKVYPRDPLDDVKGVGASNLLGILGLFLLAAIMIVPSILMASVTFEDIQSLSSLAANGVNNVDVIGVQSKSKNTIHTHLNGGSDSYIEMFASDPFIDSRIKNKKPVSGNKLADVFAEKELDGKLNPEESVDQDSPEDVDLNDQPNTGKTSDNKKQKQNVESLVNSLARCAYVLNASTYNNNNIHHQSSIRNNHGGNILLLIPFYTKTIVNRVLLAPLTPRRIYTSWILFKRYTWSIDKLNSAYQESSMSVLHSQRDHKAQQLQLDRNIRKENTSTELNKMEYCRDMWNNNESVLLFKVEYIFSLRYPHPTRSATALSRETKELSKDEDMETTDDSFSGTLKEKNDRLRDADILKYYFFYIPALLFVFIDIALLVFSVFYPIAYYFYL</sequence>
<evidence type="ECO:0000256" key="2">
    <source>
        <dbReference type="ARBA" id="ARBA00022692"/>
    </source>
</evidence>
<organism evidence="9 10">
    <name type="scientific">Zancudomyces culisetae</name>
    <name type="common">Gut fungus</name>
    <name type="synonym">Smittium culisetae</name>
    <dbReference type="NCBI Taxonomy" id="1213189"/>
    <lineage>
        <taxon>Eukaryota</taxon>
        <taxon>Fungi</taxon>
        <taxon>Fungi incertae sedis</taxon>
        <taxon>Zoopagomycota</taxon>
        <taxon>Kickxellomycotina</taxon>
        <taxon>Harpellomycetes</taxon>
        <taxon>Harpellales</taxon>
        <taxon>Legeriomycetaceae</taxon>
        <taxon>Zancudomyces</taxon>
    </lineage>
</organism>
<comment type="caution">
    <text evidence="9">The sequence shown here is derived from an EMBL/GenBank/DDBJ whole genome shotgun (WGS) entry which is preliminary data.</text>
</comment>
<keyword evidence="2 7" id="KW-0812">Transmembrane</keyword>
<name>A0A1R1PYW2_ZANCU</name>
<evidence type="ECO:0000256" key="1">
    <source>
        <dbReference type="ARBA" id="ARBA00004473"/>
    </source>
</evidence>
<dbReference type="GO" id="GO:0005637">
    <property type="term" value="C:nuclear inner membrane"/>
    <property type="evidence" value="ECO:0007669"/>
    <property type="project" value="UniProtKB-SubCell"/>
</dbReference>
<dbReference type="OrthoDB" id="5966927at2759"/>
<protein>
    <submittedName>
        <fullName evidence="9">Integral inner nuclear membrane protein ima1</fullName>
    </submittedName>
</protein>
<feature type="domain" description="Ima1 N-terminal" evidence="8">
    <location>
        <begin position="9"/>
        <end position="68"/>
    </location>
</feature>
<feature type="region of interest" description="Disordered" evidence="6">
    <location>
        <begin position="704"/>
        <end position="741"/>
    </location>
</feature>
<feature type="region of interest" description="Disordered" evidence="6">
    <location>
        <begin position="899"/>
        <end position="918"/>
    </location>
</feature>
<dbReference type="GO" id="GO:0071765">
    <property type="term" value="P:nuclear inner membrane organization"/>
    <property type="evidence" value="ECO:0007669"/>
    <property type="project" value="InterPro"/>
</dbReference>
<accession>A0A1R1PYW2</accession>
<feature type="transmembrane region" description="Helical" evidence="7">
    <location>
        <begin position="539"/>
        <end position="558"/>
    </location>
</feature>
<evidence type="ECO:0000313" key="10">
    <source>
        <dbReference type="Proteomes" id="UP000188320"/>
    </source>
</evidence>
<keyword evidence="3 7" id="KW-1133">Transmembrane helix</keyword>
<keyword evidence="5" id="KW-0539">Nucleus</keyword>
<evidence type="ECO:0000259" key="8">
    <source>
        <dbReference type="Pfam" id="PF09779"/>
    </source>
</evidence>
<dbReference type="PANTHER" id="PTHR28538">
    <property type="entry name" value="INTEGRAL INNER NUCLEAR MEMBRANE PROTEIN IMA1"/>
    <property type="match status" value="1"/>
</dbReference>
<dbReference type="InterPro" id="IPR042321">
    <property type="entry name" value="Ima1"/>
</dbReference>
<feature type="transmembrane region" description="Helical" evidence="7">
    <location>
        <begin position="938"/>
        <end position="968"/>
    </location>
</feature>
<evidence type="ECO:0000256" key="5">
    <source>
        <dbReference type="ARBA" id="ARBA00023242"/>
    </source>
</evidence>
<proteinExistence type="predicted"/>
<keyword evidence="10" id="KW-1185">Reference proteome</keyword>
<evidence type="ECO:0000313" key="9">
    <source>
        <dbReference type="EMBL" id="OMH86121.1"/>
    </source>
</evidence>
<feature type="transmembrane region" description="Helical" evidence="7">
    <location>
        <begin position="514"/>
        <end position="532"/>
    </location>
</feature>
<dbReference type="InterPro" id="IPR018617">
    <property type="entry name" value="Ima1_N"/>
</dbReference>
<dbReference type="AlphaFoldDB" id="A0A1R1PYW2"/>
<keyword evidence="4 7" id="KW-0472">Membrane</keyword>
<dbReference type="GO" id="GO:0034506">
    <property type="term" value="C:chromosome, centromeric core domain"/>
    <property type="evidence" value="ECO:0007669"/>
    <property type="project" value="TreeGrafter"/>
</dbReference>
<feature type="transmembrane region" description="Helical" evidence="7">
    <location>
        <begin position="602"/>
        <end position="625"/>
    </location>
</feature>
<dbReference type="PANTHER" id="PTHR28538:SF1">
    <property type="entry name" value="INTEGRAL INNER NUCLEAR MEMBRANE PROTEIN IMA1"/>
    <property type="match status" value="1"/>
</dbReference>
<evidence type="ECO:0000256" key="7">
    <source>
        <dbReference type="SAM" id="Phobius"/>
    </source>
</evidence>
<evidence type="ECO:0000256" key="4">
    <source>
        <dbReference type="ARBA" id="ARBA00023136"/>
    </source>
</evidence>
<reference evidence="10" key="1">
    <citation type="submission" date="2017-01" db="EMBL/GenBank/DDBJ databases">
        <authorList>
            <person name="Wang Y."/>
            <person name="White M."/>
            <person name="Kvist S."/>
            <person name="Moncalvo J.-M."/>
        </authorList>
    </citation>
    <scope>NUCLEOTIDE SEQUENCE [LARGE SCALE GENOMIC DNA]</scope>
    <source>
        <strain evidence="10">COL-18-3</strain>
    </source>
</reference>
<dbReference type="EMBL" id="LSSK01000016">
    <property type="protein sequence ID" value="OMH86121.1"/>
    <property type="molecule type" value="Genomic_DNA"/>
</dbReference>
<feature type="compositionally biased region" description="Acidic residues" evidence="6">
    <location>
        <begin position="710"/>
        <end position="722"/>
    </location>
</feature>
<dbReference type="GO" id="GO:0034992">
    <property type="term" value="C:microtubule organizing center attachment site"/>
    <property type="evidence" value="ECO:0007669"/>
    <property type="project" value="TreeGrafter"/>
</dbReference>
<evidence type="ECO:0000256" key="3">
    <source>
        <dbReference type="ARBA" id="ARBA00022989"/>
    </source>
</evidence>
<dbReference type="Proteomes" id="UP000188320">
    <property type="component" value="Unassembled WGS sequence"/>
</dbReference>
<dbReference type="GO" id="GO:0044732">
    <property type="term" value="C:mitotic spindle pole body"/>
    <property type="evidence" value="ECO:0007669"/>
    <property type="project" value="TreeGrafter"/>
</dbReference>